<comment type="caution">
    <text evidence="1">The sequence shown here is derived from an EMBL/GenBank/DDBJ whole genome shotgun (WGS) entry which is preliminary data.</text>
</comment>
<organism evidence="1">
    <name type="scientific">marine sediment metagenome</name>
    <dbReference type="NCBI Taxonomy" id="412755"/>
    <lineage>
        <taxon>unclassified sequences</taxon>
        <taxon>metagenomes</taxon>
        <taxon>ecological metagenomes</taxon>
    </lineage>
</organism>
<proteinExistence type="predicted"/>
<dbReference type="AlphaFoldDB" id="X1MTR2"/>
<name>X1MTR2_9ZZZZ</name>
<reference evidence="1" key="1">
    <citation type="journal article" date="2014" name="Front. Microbiol.">
        <title>High frequency of phylogenetically diverse reductive dehalogenase-homologous genes in deep subseafloor sedimentary metagenomes.</title>
        <authorList>
            <person name="Kawai M."/>
            <person name="Futagami T."/>
            <person name="Toyoda A."/>
            <person name="Takaki Y."/>
            <person name="Nishi S."/>
            <person name="Hori S."/>
            <person name="Arai W."/>
            <person name="Tsubouchi T."/>
            <person name="Morono Y."/>
            <person name="Uchiyama I."/>
            <person name="Ito T."/>
            <person name="Fujiyama A."/>
            <person name="Inagaki F."/>
            <person name="Takami H."/>
        </authorList>
    </citation>
    <scope>NUCLEOTIDE SEQUENCE</scope>
    <source>
        <strain evidence="1">Expedition CK06-06</strain>
    </source>
</reference>
<accession>X1MTR2</accession>
<evidence type="ECO:0000313" key="1">
    <source>
        <dbReference type="EMBL" id="GAI35052.1"/>
    </source>
</evidence>
<feature type="non-terminal residue" evidence="1">
    <location>
        <position position="1"/>
    </location>
</feature>
<protein>
    <submittedName>
        <fullName evidence="1">Uncharacterized protein</fullName>
    </submittedName>
</protein>
<dbReference type="EMBL" id="BARV01029884">
    <property type="protein sequence ID" value="GAI35052.1"/>
    <property type="molecule type" value="Genomic_DNA"/>
</dbReference>
<sequence length="94" mass="11279">FATHTFIHKRLEEHVMNEKKIRKVTIRYSYDTDEWDHIEVSYEDANCSVVTREQIDTFKRMHKIVKDLQEVEKLRDELISIFGSKTRIGPTQEP</sequence>
<gene>
    <name evidence="1" type="ORF">S06H3_47560</name>
</gene>